<feature type="signal peptide" evidence="1">
    <location>
        <begin position="1"/>
        <end position="18"/>
    </location>
</feature>
<gene>
    <name evidence="2" type="ORF">HBH26_19495</name>
</gene>
<evidence type="ECO:0000256" key="1">
    <source>
        <dbReference type="SAM" id="SignalP"/>
    </source>
</evidence>
<protein>
    <submittedName>
        <fullName evidence="2">Uncharacterized protein</fullName>
    </submittedName>
</protein>
<comment type="caution">
    <text evidence="2">The sequence shown here is derived from an EMBL/GenBank/DDBJ whole genome shotgun (WGS) entry which is preliminary data.</text>
</comment>
<name>A0ABX1CS25_9SPHN</name>
<sequence length="261" mass="27640">MRIALLALALAAPVPAAARFAPATDAPYRLTVATTRDDGRSVRHFATDYAVAFARTPDGYRATIHALPDSVNDSGKGDGFARLQRAASGRPLAVRLDRAGRLLGVEEAAARWADLRAAIVAVAAEGRDAILAAHDRATPAERDRLLAADLLALCGGADAERPEGNRMTLLPASDGAALPVRETVRRTRDAVTILTEGSGGSVAALSRRRVVDRRTGLLREAGETRRTVVVHDGVTASATVTHRWQVEAMVSSYPSSIARKP</sequence>
<organism evidence="2 3">
    <name type="scientific">Sphingomonas corticis</name>
    <dbReference type="NCBI Taxonomy" id="2722791"/>
    <lineage>
        <taxon>Bacteria</taxon>
        <taxon>Pseudomonadati</taxon>
        <taxon>Pseudomonadota</taxon>
        <taxon>Alphaproteobacteria</taxon>
        <taxon>Sphingomonadales</taxon>
        <taxon>Sphingomonadaceae</taxon>
        <taxon>Sphingomonas</taxon>
    </lineage>
</organism>
<dbReference type="EMBL" id="JAAVJH010000030">
    <property type="protein sequence ID" value="NJR80758.1"/>
    <property type="molecule type" value="Genomic_DNA"/>
</dbReference>
<dbReference type="Proteomes" id="UP000732399">
    <property type="component" value="Unassembled WGS sequence"/>
</dbReference>
<accession>A0ABX1CS25</accession>
<feature type="chain" id="PRO_5046561054" evidence="1">
    <location>
        <begin position="19"/>
        <end position="261"/>
    </location>
</feature>
<proteinExistence type="predicted"/>
<evidence type="ECO:0000313" key="3">
    <source>
        <dbReference type="Proteomes" id="UP000732399"/>
    </source>
</evidence>
<dbReference type="RefSeq" id="WP_168136264.1">
    <property type="nucleotide sequence ID" value="NZ_JAAVJH010000030.1"/>
</dbReference>
<reference evidence="2 3" key="1">
    <citation type="submission" date="2020-03" db="EMBL/GenBank/DDBJ databases">
        <authorList>
            <person name="Wang L."/>
            <person name="He N."/>
            <person name="Li Y."/>
            <person name="Fang Y."/>
            <person name="Zhang F."/>
        </authorList>
    </citation>
    <scope>NUCLEOTIDE SEQUENCE [LARGE SCALE GENOMIC DNA]</scope>
    <source>
        <strain evidence="2 3">36D10-4-7</strain>
    </source>
</reference>
<keyword evidence="1" id="KW-0732">Signal</keyword>
<evidence type="ECO:0000313" key="2">
    <source>
        <dbReference type="EMBL" id="NJR80758.1"/>
    </source>
</evidence>
<keyword evidence="3" id="KW-1185">Reference proteome</keyword>